<proteinExistence type="predicted"/>
<gene>
    <name evidence="2" type="ORF">FEM48_Zijuj10G0107100</name>
</gene>
<keyword evidence="1" id="KW-0472">Membrane</keyword>
<keyword evidence="1" id="KW-1133">Transmembrane helix</keyword>
<evidence type="ECO:0000256" key="1">
    <source>
        <dbReference type="SAM" id="Phobius"/>
    </source>
</evidence>
<name>A0A978UMW8_ZIZJJ</name>
<dbReference type="Proteomes" id="UP000813462">
    <property type="component" value="Unassembled WGS sequence"/>
</dbReference>
<feature type="transmembrane region" description="Helical" evidence="1">
    <location>
        <begin position="97"/>
        <end position="117"/>
    </location>
</feature>
<accession>A0A978UMW8</accession>
<dbReference type="AlphaFoldDB" id="A0A978UMW8"/>
<evidence type="ECO:0000313" key="3">
    <source>
        <dbReference type="Proteomes" id="UP000813462"/>
    </source>
</evidence>
<dbReference type="EMBL" id="JAEACU010000010">
    <property type="protein sequence ID" value="KAH7516170.1"/>
    <property type="molecule type" value="Genomic_DNA"/>
</dbReference>
<keyword evidence="1" id="KW-0812">Transmembrane</keyword>
<comment type="caution">
    <text evidence="2">The sequence shown here is derived from an EMBL/GenBank/DDBJ whole genome shotgun (WGS) entry which is preliminary data.</text>
</comment>
<feature type="transmembrane region" description="Helical" evidence="1">
    <location>
        <begin position="32"/>
        <end position="52"/>
    </location>
</feature>
<protein>
    <submittedName>
        <fullName evidence="2">Uncharacterized protein</fullName>
    </submittedName>
</protein>
<feature type="transmembrane region" description="Helical" evidence="1">
    <location>
        <begin position="72"/>
        <end position="92"/>
    </location>
</feature>
<organism evidence="2 3">
    <name type="scientific">Ziziphus jujuba var. spinosa</name>
    <dbReference type="NCBI Taxonomy" id="714518"/>
    <lineage>
        <taxon>Eukaryota</taxon>
        <taxon>Viridiplantae</taxon>
        <taxon>Streptophyta</taxon>
        <taxon>Embryophyta</taxon>
        <taxon>Tracheophyta</taxon>
        <taxon>Spermatophyta</taxon>
        <taxon>Magnoliopsida</taxon>
        <taxon>eudicotyledons</taxon>
        <taxon>Gunneridae</taxon>
        <taxon>Pentapetalae</taxon>
        <taxon>rosids</taxon>
        <taxon>fabids</taxon>
        <taxon>Rosales</taxon>
        <taxon>Rhamnaceae</taxon>
        <taxon>Paliureae</taxon>
        <taxon>Ziziphus</taxon>
    </lineage>
</organism>
<reference evidence="2" key="1">
    <citation type="journal article" date="2021" name="Front. Plant Sci.">
        <title>Chromosome-Scale Genome Assembly for Chinese Sour Jujube and Insights Into Its Genome Evolution and Domestication Signature.</title>
        <authorList>
            <person name="Shen L.-Y."/>
            <person name="Luo H."/>
            <person name="Wang X.-L."/>
            <person name="Wang X.-M."/>
            <person name="Qiu X.-J."/>
            <person name="Liu H."/>
            <person name="Zhou S.-S."/>
            <person name="Jia K.-H."/>
            <person name="Nie S."/>
            <person name="Bao Y.-T."/>
            <person name="Zhang R.-G."/>
            <person name="Yun Q.-Z."/>
            <person name="Chai Y.-H."/>
            <person name="Lu J.-Y."/>
            <person name="Li Y."/>
            <person name="Zhao S.-W."/>
            <person name="Mao J.-F."/>
            <person name="Jia S.-G."/>
            <person name="Mao Y.-M."/>
        </authorList>
    </citation>
    <scope>NUCLEOTIDE SEQUENCE</scope>
    <source>
        <strain evidence="2">AT0</strain>
        <tissue evidence="2">Leaf</tissue>
    </source>
</reference>
<sequence length="123" mass="13258">MRCEEGCNRSSPAVQLRNVCTTPRASEIQITVLESILYVCFSTVTTLLLVPYELINGTPVPTVLFKGLPSTFHAFIISIVLAFSGAFSALLIPNKPIVARFSMASMASALLIVMWAMSQACAS</sequence>
<evidence type="ECO:0000313" key="2">
    <source>
        <dbReference type="EMBL" id="KAH7516170.1"/>
    </source>
</evidence>